<dbReference type="PRINTS" id="PR00598">
    <property type="entry name" value="HTHMARR"/>
</dbReference>
<keyword evidence="3" id="KW-1185">Reference proteome</keyword>
<dbReference type="Pfam" id="PF12802">
    <property type="entry name" value="MarR_2"/>
    <property type="match status" value="1"/>
</dbReference>
<dbReference type="InterPro" id="IPR039422">
    <property type="entry name" value="MarR/SlyA-like"/>
</dbReference>
<feature type="domain" description="HTH marR-type" evidence="1">
    <location>
        <begin position="23"/>
        <end position="157"/>
    </location>
</feature>
<evidence type="ECO:0000313" key="2">
    <source>
        <dbReference type="EMBL" id="GGB39669.1"/>
    </source>
</evidence>
<dbReference type="PANTHER" id="PTHR33164:SF43">
    <property type="entry name" value="HTH-TYPE TRANSCRIPTIONAL REPRESSOR YETL"/>
    <property type="match status" value="1"/>
</dbReference>
<dbReference type="EMBL" id="BMDZ01000021">
    <property type="protein sequence ID" value="GGB39669.1"/>
    <property type="molecule type" value="Genomic_DNA"/>
</dbReference>
<sequence>MDSNDHEGIVQDKYAGDPSGALSVRLWLRLLTCSTVIEKRLRRRFVDEFDTTLPRFDVMAALYRHPDGITMGELSRALLVSNGNVTALVRQLQDQGHARIAPSPDDRRASIVCLTPDGMARFTVLAEAHHGWIAEVFSGIPPAQQEALLGLLAILKDQIMTKGAVE</sequence>
<gene>
    <name evidence="2" type="ORF">GCM10011505_21530</name>
</gene>
<name>A0ABQ1IGL5_9PROT</name>
<dbReference type="InterPro" id="IPR036390">
    <property type="entry name" value="WH_DNA-bd_sf"/>
</dbReference>
<dbReference type="RefSeq" id="WP_229708000.1">
    <property type="nucleotide sequence ID" value="NZ_BMDZ01000021.1"/>
</dbReference>
<dbReference type="PANTHER" id="PTHR33164">
    <property type="entry name" value="TRANSCRIPTIONAL REGULATOR, MARR FAMILY"/>
    <property type="match status" value="1"/>
</dbReference>
<protein>
    <submittedName>
        <fullName evidence="2">MarR family transcriptional regulator</fullName>
    </submittedName>
</protein>
<dbReference type="Proteomes" id="UP000603352">
    <property type="component" value="Unassembled WGS sequence"/>
</dbReference>
<organism evidence="2 3">
    <name type="scientific">Tistrella bauzanensis</name>
    <dbReference type="NCBI Taxonomy" id="657419"/>
    <lineage>
        <taxon>Bacteria</taxon>
        <taxon>Pseudomonadati</taxon>
        <taxon>Pseudomonadota</taxon>
        <taxon>Alphaproteobacteria</taxon>
        <taxon>Geminicoccales</taxon>
        <taxon>Geminicoccaceae</taxon>
        <taxon>Tistrella</taxon>
    </lineage>
</organism>
<proteinExistence type="predicted"/>
<reference evidence="3" key="1">
    <citation type="journal article" date="2019" name="Int. J. Syst. Evol. Microbiol.">
        <title>The Global Catalogue of Microorganisms (GCM) 10K type strain sequencing project: providing services to taxonomists for standard genome sequencing and annotation.</title>
        <authorList>
            <consortium name="The Broad Institute Genomics Platform"/>
            <consortium name="The Broad Institute Genome Sequencing Center for Infectious Disease"/>
            <person name="Wu L."/>
            <person name="Ma J."/>
        </authorList>
    </citation>
    <scope>NUCLEOTIDE SEQUENCE [LARGE SCALE GENOMIC DNA]</scope>
    <source>
        <strain evidence="3">CGMCC 1.10188</strain>
    </source>
</reference>
<dbReference type="InterPro" id="IPR036388">
    <property type="entry name" value="WH-like_DNA-bd_sf"/>
</dbReference>
<dbReference type="InterPro" id="IPR000835">
    <property type="entry name" value="HTH_MarR-typ"/>
</dbReference>
<comment type="caution">
    <text evidence="2">The sequence shown here is derived from an EMBL/GenBank/DDBJ whole genome shotgun (WGS) entry which is preliminary data.</text>
</comment>
<evidence type="ECO:0000259" key="1">
    <source>
        <dbReference type="PROSITE" id="PS50995"/>
    </source>
</evidence>
<dbReference type="PROSITE" id="PS50995">
    <property type="entry name" value="HTH_MARR_2"/>
    <property type="match status" value="1"/>
</dbReference>
<accession>A0ABQ1IGL5</accession>
<dbReference type="SMART" id="SM00347">
    <property type="entry name" value="HTH_MARR"/>
    <property type="match status" value="1"/>
</dbReference>
<dbReference type="SUPFAM" id="SSF46785">
    <property type="entry name" value="Winged helix' DNA-binding domain"/>
    <property type="match status" value="1"/>
</dbReference>
<evidence type="ECO:0000313" key="3">
    <source>
        <dbReference type="Proteomes" id="UP000603352"/>
    </source>
</evidence>
<dbReference type="Gene3D" id="1.10.10.10">
    <property type="entry name" value="Winged helix-like DNA-binding domain superfamily/Winged helix DNA-binding domain"/>
    <property type="match status" value="1"/>
</dbReference>